<evidence type="ECO:0000256" key="1">
    <source>
        <dbReference type="SAM" id="MobiDB-lite"/>
    </source>
</evidence>
<dbReference type="Proteomes" id="UP000298663">
    <property type="component" value="Unassembled WGS sequence"/>
</dbReference>
<evidence type="ECO:0008006" key="4">
    <source>
        <dbReference type="Google" id="ProtNLM"/>
    </source>
</evidence>
<dbReference type="EMBL" id="AZBU02000007">
    <property type="protein sequence ID" value="TKR69500.1"/>
    <property type="molecule type" value="Genomic_DNA"/>
</dbReference>
<protein>
    <recommendedName>
        <fullName evidence="4">BESS domain-containing protein</fullName>
    </recommendedName>
</protein>
<reference evidence="2 3" key="2">
    <citation type="journal article" date="2019" name="G3 (Bethesda)">
        <title>Hybrid Assembly of the Genome of the Entomopathogenic Nematode Steinernema carpocapsae Identifies the X-Chromosome.</title>
        <authorList>
            <person name="Serra L."/>
            <person name="Macchietto M."/>
            <person name="Macias-Munoz A."/>
            <person name="McGill C.J."/>
            <person name="Rodriguez I.M."/>
            <person name="Rodriguez B."/>
            <person name="Murad R."/>
            <person name="Mortazavi A."/>
        </authorList>
    </citation>
    <scope>NUCLEOTIDE SEQUENCE [LARGE SCALE GENOMIC DNA]</scope>
    <source>
        <strain evidence="2 3">ALL</strain>
    </source>
</reference>
<feature type="region of interest" description="Disordered" evidence="1">
    <location>
        <begin position="1"/>
        <end position="35"/>
    </location>
</feature>
<comment type="caution">
    <text evidence="2">The sequence shown here is derived from an EMBL/GenBank/DDBJ whole genome shotgun (WGS) entry which is preliminary data.</text>
</comment>
<proteinExistence type="predicted"/>
<organism evidence="2 3">
    <name type="scientific">Steinernema carpocapsae</name>
    <name type="common">Entomopathogenic nematode</name>
    <dbReference type="NCBI Taxonomy" id="34508"/>
    <lineage>
        <taxon>Eukaryota</taxon>
        <taxon>Metazoa</taxon>
        <taxon>Ecdysozoa</taxon>
        <taxon>Nematoda</taxon>
        <taxon>Chromadorea</taxon>
        <taxon>Rhabditida</taxon>
        <taxon>Tylenchina</taxon>
        <taxon>Panagrolaimomorpha</taxon>
        <taxon>Strongyloidoidea</taxon>
        <taxon>Steinernematidae</taxon>
        <taxon>Steinernema</taxon>
    </lineage>
</organism>
<sequence length="295" mass="33346">MKHERSKPDATPTEDEILSRIPQVYTPTPSNSPLGDDMEHLIYHQQILEGMNRVVAPSECKYDCCRERCQKQKSARKQLFFDDDFELRPPETREEDASREAVERFQEPSAKVVVFPSDEAVRDRQELQNAEVVVFPPDDALLYDSSIYGAPVDHAPPEAVPEPHELQDDPSAQVVVFPPDDALLYDSSIYGAPVNHAPPEAVPKPQELPGESPIHDISTYELALRTPLPIDALQPLEPQNEAFNGPRNEENQLPQVARKFFLRRVIPAVSNFPPELQLRIIDIACKLTVDEDSKR</sequence>
<gene>
    <name evidence="2" type="ORF">L596_021651</name>
</gene>
<keyword evidence="3" id="KW-1185">Reference proteome</keyword>
<evidence type="ECO:0000313" key="2">
    <source>
        <dbReference type="EMBL" id="TKR69500.1"/>
    </source>
</evidence>
<evidence type="ECO:0000313" key="3">
    <source>
        <dbReference type="Proteomes" id="UP000298663"/>
    </source>
</evidence>
<reference evidence="2 3" key="1">
    <citation type="journal article" date="2015" name="Genome Biol.">
        <title>Comparative genomics of Steinernema reveals deeply conserved gene regulatory networks.</title>
        <authorList>
            <person name="Dillman A.R."/>
            <person name="Macchietto M."/>
            <person name="Porter C.F."/>
            <person name="Rogers A."/>
            <person name="Williams B."/>
            <person name="Antoshechkin I."/>
            <person name="Lee M.M."/>
            <person name="Goodwin Z."/>
            <person name="Lu X."/>
            <person name="Lewis E.E."/>
            <person name="Goodrich-Blair H."/>
            <person name="Stock S.P."/>
            <person name="Adams B.J."/>
            <person name="Sternberg P.W."/>
            <person name="Mortazavi A."/>
        </authorList>
    </citation>
    <scope>NUCLEOTIDE SEQUENCE [LARGE SCALE GENOMIC DNA]</scope>
    <source>
        <strain evidence="2 3">ALL</strain>
    </source>
</reference>
<dbReference type="AlphaFoldDB" id="A0A4U5MJD0"/>
<name>A0A4U5MJD0_STECR</name>
<accession>A0A4U5MJD0</accession>